<keyword evidence="1" id="KW-0812">Transmembrane</keyword>
<accession>A0A4Q5LDB4</accession>
<organism evidence="2 3">
    <name type="scientific">Hymenobacter persicinus</name>
    <dbReference type="NCBI Taxonomy" id="2025506"/>
    <lineage>
        <taxon>Bacteria</taxon>
        <taxon>Pseudomonadati</taxon>
        <taxon>Bacteroidota</taxon>
        <taxon>Cytophagia</taxon>
        <taxon>Cytophagales</taxon>
        <taxon>Hymenobacteraceae</taxon>
        <taxon>Hymenobacter</taxon>
    </lineage>
</organism>
<dbReference type="Proteomes" id="UP000294155">
    <property type="component" value="Unassembled WGS sequence"/>
</dbReference>
<keyword evidence="1" id="KW-0472">Membrane</keyword>
<gene>
    <name evidence="2" type="ORF">EWM57_06805</name>
</gene>
<evidence type="ECO:0000313" key="2">
    <source>
        <dbReference type="EMBL" id="RYU81280.1"/>
    </source>
</evidence>
<keyword evidence="1" id="KW-1133">Transmembrane helix</keyword>
<evidence type="ECO:0000256" key="1">
    <source>
        <dbReference type="SAM" id="Phobius"/>
    </source>
</evidence>
<reference evidence="2 3" key="1">
    <citation type="submission" date="2019-02" db="EMBL/GenBank/DDBJ databases">
        <title>Bacterial novel species isolated from soil.</title>
        <authorList>
            <person name="Jung H.-Y."/>
        </authorList>
    </citation>
    <scope>NUCLEOTIDE SEQUENCE [LARGE SCALE GENOMIC DNA]</scope>
    <source>
        <strain evidence="2 3">1-3-3-3</strain>
    </source>
</reference>
<dbReference type="RefSeq" id="WP_129920386.1">
    <property type="nucleotide sequence ID" value="NZ_SEWE01000010.1"/>
</dbReference>
<dbReference type="OrthoDB" id="772995at2"/>
<feature type="transmembrane region" description="Helical" evidence="1">
    <location>
        <begin position="81"/>
        <end position="98"/>
    </location>
</feature>
<dbReference type="EMBL" id="SEWE01000010">
    <property type="protein sequence ID" value="RYU81280.1"/>
    <property type="molecule type" value="Genomic_DNA"/>
</dbReference>
<sequence>MATLFASKKCPHCRQWSAWQQQATDCCEYCGELLDPAAQRRAAEQEEIANQPVPQFMLIDIKPTDGPLLRFFKYLVRGGQLAFAAIMAFFLWFVTVLAG</sequence>
<name>A0A4Q5LDB4_9BACT</name>
<protein>
    <submittedName>
        <fullName evidence="2">Uncharacterized protein</fullName>
    </submittedName>
</protein>
<proteinExistence type="predicted"/>
<keyword evidence="3" id="KW-1185">Reference proteome</keyword>
<dbReference type="AlphaFoldDB" id="A0A4Q5LDB4"/>
<comment type="caution">
    <text evidence="2">The sequence shown here is derived from an EMBL/GenBank/DDBJ whole genome shotgun (WGS) entry which is preliminary data.</text>
</comment>
<evidence type="ECO:0000313" key="3">
    <source>
        <dbReference type="Proteomes" id="UP000294155"/>
    </source>
</evidence>